<reference evidence="1 2" key="1">
    <citation type="submission" date="2018-12" db="EMBL/GenBank/DDBJ databases">
        <authorList>
            <consortium name="Pathogen Informatics"/>
        </authorList>
    </citation>
    <scope>NUCLEOTIDE SEQUENCE [LARGE SCALE GENOMIC DNA]</scope>
    <source>
        <strain evidence="1 2">NCTC7406</strain>
    </source>
</reference>
<dbReference type="AlphaFoldDB" id="A0A447P018"/>
<protein>
    <submittedName>
        <fullName evidence="1">Hydrolase</fullName>
    </submittedName>
</protein>
<name>A0A447P018_SALET</name>
<dbReference type="SUPFAM" id="SSF56317">
    <property type="entry name" value="Carbon-nitrogen hydrolase"/>
    <property type="match status" value="1"/>
</dbReference>
<dbReference type="InterPro" id="IPR036526">
    <property type="entry name" value="C-N_Hydrolase_sf"/>
</dbReference>
<accession>A0A447P018</accession>
<proteinExistence type="predicted"/>
<dbReference type="GO" id="GO:0016787">
    <property type="term" value="F:hydrolase activity"/>
    <property type="evidence" value="ECO:0007669"/>
    <property type="project" value="UniProtKB-KW"/>
</dbReference>
<dbReference type="Proteomes" id="UP000276345">
    <property type="component" value="Chromosome"/>
</dbReference>
<evidence type="ECO:0000313" key="1">
    <source>
        <dbReference type="EMBL" id="VEA08844.1"/>
    </source>
</evidence>
<gene>
    <name evidence="1" type="ORF">NCTC7406_04057</name>
</gene>
<keyword evidence="1" id="KW-0378">Hydrolase</keyword>
<dbReference type="Gene3D" id="3.60.110.10">
    <property type="entry name" value="Carbon-nitrogen hydrolase"/>
    <property type="match status" value="1"/>
</dbReference>
<dbReference type="EMBL" id="LR134142">
    <property type="protein sequence ID" value="VEA08844.1"/>
    <property type="molecule type" value="Genomic_DNA"/>
</dbReference>
<organism evidence="1 2">
    <name type="scientific">Salmonella enterica subsp. enterica serovar Sanjuan</name>
    <dbReference type="NCBI Taxonomy" id="1160765"/>
    <lineage>
        <taxon>Bacteria</taxon>
        <taxon>Pseudomonadati</taxon>
        <taxon>Pseudomonadota</taxon>
        <taxon>Gammaproteobacteria</taxon>
        <taxon>Enterobacterales</taxon>
        <taxon>Enterobacteriaceae</taxon>
        <taxon>Salmonella</taxon>
    </lineage>
</organism>
<sequence>MSQAATGLAPMATGYMYRGDSRIINPQGDIIATAEPHQATRIDADLSLVALQDYRENFQPGAMPIHSPCKQPAAHRGGIVSFRNSP</sequence>
<evidence type="ECO:0000313" key="2">
    <source>
        <dbReference type="Proteomes" id="UP000276345"/>
    </source>
</evidence>